<dbReference type="EMBL" id="JAIQ01000051">
    <property type="protein sequence ID" value="KLE01846.1"/>
    <property type="molecule type" value="Genomic_DNA"/>
</dbReference>
<protein>
    <recommendedName>
        <fullName evidence="3">WGR domain-containing protein</fullName>
    </recommendedName>
</protein>
<evidence type="ECO:0000313" key="2">
    <source>
        <dbReference type="Proteomes" id="UP000035514"/>
    </source>
</evidence>
<name>A0A0G9K5V9_9BACT</name>
<accession>A0A0G9K5V9</accession>
<proteinExistence type="predicted"/>
<comment type="caution">
    <text evidence="1">The sequence shown here is derived from an EMBL/GenBank/DDBJ whole genome shotgun (WGS) entry which is preliminary data.</text>
</comment>
<dbReference type="AlphaFoldDB" id="A0A0G9K5V9"/>
<evidence type="ECO:0000313" key="1">
    <source>
        <dbReference type="EMBL" id="KLE01846.1"/>
    </source>
</evidence>
<reference evidence="1 2" key="1">
    <citation type="submission" date="2014-01" db="EMBL/GenBank/DDBJ databases">
        <title>Development of a Comparative Genomic Fingerprinting Assay for High Resolution Genotyping of Arcobacter butzleri.</title>
        <authorList>
            <person name="Webb A.L."/>
            <person name="Inglis G.D."/>
            <person name="Kruczkiewicz P."/>
            <person name="Selinger L.B."/>
            <person name="Taboada E.N."/>
        </authorList>
    </citation>
    <scope>NUCLEOTIDE SEQUENCE [LARGE SCALE GENOMIC DNA]</scope>
    <source>
        <strain evidence="1 2">L348</strain>
    </source>
</reference>
<dbReference type="PATRIC" id="fig|1447256.3.peg.417"/>
<dbReference type="RefSeq" id="WP_046996211.1">
    <property type="nucleotide sequence ID" value="NZ_JAIQ01000051.1"/>
</dbReference>
<dbReference type="Proteomes" id="UP000035514">
    <property type="component" value="Unassembled WGS sequence"/>
</dbReference>
<organism evidence="1 2">
    <name type="scientific">Aliarcobacter butzleri L348</name>
    <dbReference type="NCBI Taxonomy" id="1447256"/>
    <lineage>
        <taxon>Bacteria</taxon>
        <taxon>Pseudomonadati</taxon>
        <taxon>Campylobacterota</taxon>
        <taxon>Epsilonproteobacteria</taxon>
        <taxon>Campylobacterales</taxon>
        <taxon>Arcobacteraceae</taxon>
        <taxon>Aliarcobacter</taxon>
    </lineage>
</organism>
<evidence type="ECO:0008006" key="3">
    <source>
        <dbReference type="Google" id="ProtNLM"/>
    </source>
</evidence>
<gene>
    <name evidence="1" type="ORF">AA20_02160</name>
</gene>
<sequence>MAITITVEKYGSEINIFGRDEYGSLMSERYFYCSRKEAINNFKEKYDLKYQRGIKIVNK</sequence>